<dbReference type="AlphaFoldDB" id="A0A8N1S892"/>
<gene>
    <name evidence="2" type="primary">LOC105428277</name>
</gene>
<sequence length="132" mass="14865">MTKDYVKACDIGDRLLKQNQNDVNISRALSILKRKSCLAPEEYERSSLIESVCEHEGSDVTDTGDDTDFIDGDADIRIDPMVANDTVSRDTSRLNNDKGKSRFDLKQKMHRVIPIKVNKQVKQITAKGFTSC</sequence>
<dbReference type="OrthoDB" id="7543518at2759"/>
<evidence type="ECO:0000313" key="2">
    <source>
        <dbReference type="RefSeq" id="XP_025074332.1"/>
    </source>
</evidence>
<dbReference type="RefSeq" id="XP_025074332.1">
    <property type="nucleotide sequence ID" value="XM_025218547.1"/>
</dbReference>
<dbReference type="Proteomes" id="UP000504615">
    <property type="component" value="Unplaced"/>
</dbReference>
<accession>A0A8N1S892</accession>
<proteinExistence type="predicted"/>
<reference evidence="2" key="1">
    <citation type="submission" date="2025-08" db="UniProtKB">
        <authorList>
            <consortium name="RefSeq"/>
        </authorList>
    </citation>
    <scope>IDENTIFICATION</scope>
</reference>
<dbReference type="GeneID" id="105428277"/>
<name>A0A8N1S892_9HYME</name>
<evidence type="ECO:0000313" key="1">
    <source>
        <dbReference type="Proteomes" id="UP000504615"/>
    </source>
</evidence>
<organism evidence="1 2">
    <name type="scientific">Pogonomyrmex barbatus</name>
    <name type="common">red harvester ant</name>
    <dbReference type="NCBI Taxonomy" id="144034"/>
    <lineage>
        <taxon>Eukaryota</taxon>
        <taxon>Metazoa</taxon>
        <taxon>Ecdysozoa</taxon>
        <taxon>Arthropoda</taxon>
        <taxon>Hexapoda</taxon>
        <taxon>Insecta</taxon>
        <taxon>Pterygota</taxon>
        <taxon>Neoptera</taxon>
        <taxon>Endopterygota</taxon>
        <taxon>Hymenoptera</taxon>
        <taxon>Apocrita</taxon>
        <taxon>Aculeata</taxon>
        <taxon>Formicoidea</taxon>
        <taxon>Formicidae</taxon>
        <taxon>Myrmicinae</taxon>
        <taxon>Pogonomyrmex</taxon>
    </lineage>
</organism>
<keyword evidence="1" id="KW-1185">Reference proteome</keyword>
<protein>
    <submittedName>
        <fullName evidence="2">Uncharacterized protein LOC105428277 isoform X1</fullName>
    </submittedName>
</protein>